<proteinExistence type="predicted"/>
<evidence type="ECO:0000256" key="5">
    <source>
        <dbReference type="ARBA" id="ARBA00022553"/>
    </source>
</evidence>
<sequence>MEINRKGYLPFGYKLLISYIIICLMPIIAVGIFSYTTFMHAMKEHTRISMSETLQQMSDNIAFKLEDIRRVSDLLYNDDTLAGNIQNYDEGWDSYESNIKYMIPKFQSTINATSQNIQLTVYMNNPAVPEVYSTSLHMEDPLVLHKRSFEMYNIRRIEKEEWYRQFPEEQYGTTMLWQQVGDDSQYGNISLLRRLVDSSDPFTRNQIGFIRITTKISSLFQSLDYPKLGEGTLVFAVDAQERIMYASKDAFIHHYWREYTSNDKLVISQPLPDFNMNLAALIPVEILEKDARQLANLTIIVCLISLAVCIIASGVISRMFSRRVSKVISVLHFFQEGEYDKRIRYKGGDEFTYIVSALNQLGEHMNQLIKETYLSKIEKQELELESLQAQINPHFLYNTLSSINRLAQFGELKKLQMMVMGLSKFYRNSLNNGKTLISVEKELEQVTSYIEIQQIKYTDRLVVELHIDPSVLTYNTVKLILQPFVENTIEHGWNGEGKIHIAIYAEMDNGRIIFQIVDGGSGMSVETIAQIFTPNDGAYLGYGIRNVDQRIKLHFGSEYGVSIMSRIGIGTTIKIIIPAANQQKLIAT</sequence>
<evidence type="ECO:0000256" key="6">
    <source>
        <dbReference type="ARBA" id="ARBA00022679"/>
    </source>
</evidence>
<gene>
    <name evidence="12" type="ORF">Back11_49950</name>
</gene>
<evidence type="ECO:0000256" key="8">
    <source>
        <dbReference type="ARBA" id="ARBA00022777"/>
    </source>
</evidence>
<dbReference type="PROSITE" id="PS50885">
    <property type="entry name" value="HAMP"/>
    <property type="match status" value="1"/>
</dbReference>
<evidence type="ECO:0000313" key="12">
    <source>
        <dbReference type="EMBL" id="BBH23650.1"/>
    </source>
</evidence>
<dbReference type="RefSeq" id="WP_125663324.1">
    <property type="nucleotide sequence ID" value="NZ_JACHXC010000003.1"/>
</dbReference>
<keyword evidence="9" id="KW-0067">ATP-binding</keyword>
<dbReference type="InterPro" id="IPR005467">
    <property type="entry name" value="His_kinase_dom"/>
</dbReference>
<comment type="catalytic activity">
    <reaction evidence="1">
        <text>ATP + protein L-histidine = ADP + protein N-phospho-L-histidine.</text>
        <dbReference type="EC" id="2.7.13.3"/>
    </reaction>
</comment>
<dbReference type="OrthoDB" id="9809348at2"/>
<dbReference type="PANTHER" id="PTHR34220">
    <property type="entry name" value="SENSOR HISTIDINE KINASE YPDA"/>
    <property type="match status" value="1"/>
</dbReference>
<organism evidence="12 13">
    <name type="scientific">Paenibacillus baekrokdamisoli</name>
    <dbReference type="NCBI Taxonomy" id="1712516"/>
    <lineage>
        <taxon>Bacteria</taxon>
        <taxon>Bacillati</taxon>
        <taxon>Bacillota</taxon>
        <taxon>Bacilli</taxon>
        <taxon>Bacillales</taxon>
        <taxon>Paenibacillaceae</taxon>
        <taxon>Paenibacillus</taxon>
    </lineage>
</organism>
<comment type="subcellular location">
    <subcellularLocation>
        <location evidence="2">Cell membrane</location>
        <topology evidence="2">Multi-pass membrane protein</topology>
    </subcellularLocation>
</comment>
<evidence type="ECO:0000256" key="4">
    <source>
        <dbReference type="ARBA" id="ARBA00022475"/>
    </source>
</evidence>
<evidence type="ECO:0000256" key="11">
    <source>
        <dbReference type="ARBA" id="ARBA00023136"/>
    </source>
</evidence>
<dbReference type="Pfam" id="PF06580">
    <property type="entry name" value="His_kinase"/>
    <property type="match status" value="1"/>
</dbReference>
<evidence type="ECO:0000256" key="1">
    <source>
        <dbReference type="ARBA" id="ARBA00000085"/>
    </source>
</evidence>
<dbReference type="GO" id="GO:0005886">
    <property type="term" value="C:plasma membrane"/>
    <property type="evidence" value="ECO:0007669"/>
    <property type="project" value="UniProtKB-SubCell"/>
</dbReference>
<dbReference type="Proteomes" id="UP000275368">
    <property type="component" value="Chromosome"/>
</dbReference>
<accession>A0A3G9IXQ7</accession>
<evidence type="ECO:0000256" key="3">
    <source>
        <dbReference type="ARBA" id="ARBA00012438"/>
    </source>
</evidence>
<evidence type="ECO:0000256" key="9">
    <source>
        <dbReference type="ARBA" id="ARBA00022840"/>
    </source>
</evidence>
<dbReference type="SUPFAM" id="SSF55874">
    <property type="entry name" value="ATPase domain of HSP90 chaperone/DNA topoisomerase II/histidine kinase"/>
    <property type="match status" value="1"/>
</dbReference>
<dbReference type="EMBL" id="AP019308">
    <property type="protein sequence ID" value="BBH23650.1"/>
    <property type="molecule type" value="Genomic_DNA"/>
</dbReference>
<dbReference type="InterPro" id="IPR010559">
    <property type="entry name" value="Sig_transdc_His_kin_internal"/>
</dbReference>
<dbReference type="GO" id="GO:0000155">
    <property type="term" value="F:phosphorelay sensor kinase activity"/>
    <property type="evidence" value="ECO:0007669"/>
    <property type="project" value="InterPro"/>
</dbReference>
<evidence type="ECO:0000256" key="7">
    <source>
        <dbReference type="ARBA" id="ARBA00022741"/>
    </source>
</evidence>
<reference evidence="12 13" key="1">
    <citation type="submission" date="2018-11" db="EMBL/GenBank/DDBJ databases">
        <title>Complete genome sequence of Paenibacillus baekrokdamisoli strain KCTC 33723.</title>
        <authorList>
            <person name="Kang S.W."/>
            <person name="Lee K.C."/>
            <person name="Kim K.K."/>
            <person name="Kim J.S."/>
            <person name="Kim D.S."/>
            <person name="Ko S.H."/>
            <person name="Yang S.H."/>
            <person name="Lee J.S."/>
        </authorList>
    </citation>
    <scope>NUCLEOTIDE SEQUENCE [LARGE SCALE GENOMIC DNA]</scope>
    <source>
        <strain evidence="12 13">KCTC 33723</strain>
    </source>
</reference>
<dbReference type="PROSITE" id="PS50109">
    <property type="entry name" value="HIS_KIN"/>
    <property type="match status" value="1"/>
</dbReference>
<dbReference type="Pfam" id="PF02518">
    <property type="entry name" value="HATPase_c"/>
    <property type="match status" value="1"/>
</dbReference>
<keyword evidence="13" id="KW-1185">Reference proteome</keyword>
<evidence type="ECO:0000313" key="13">
    <source>
        <dbReference type="Proteomes" id="UP000275368"/>
    </source>
</evidence>
<evidence type="ECO:0000256" key="10">
    <source>
        <dbReference type="ARBA" id="ARBA00023012"/>
    </source>
</evidence>
<dbReference type="InterPro" id="IPR036890">
    <property type="entry name" value="HATPase_C_sf"/>
</dbReference>
<dbReference type="EC" id="2.7.13.3" evidence="3"/>
<dbReference type="GO" id="GO:0005524">
    <property type="term" value="F:ATP binding"/>
    <property type="evidence" value="ECO:0007669"/>
    <property type="project" value="UniProtKB-KW"/>
</dbReference>
<dbReference type="AlphaFoldDB" id="A0A3G9IXQ7"/>
<keyword evidence="10" id="KW-0902">Two-component regulatory system</keyword>
<keyword evidence="4" id="KW-1003">Cell membrane</keyword>
<dbReference type="InterPro" id="IPR050640">
    <property type="entry name" value="Bact_2-comp_sensor_kinase"/>
</dbReference>
<protein>
    <recommendedName>
        <fullName evidence="3">histidine kinase</fullName>
        <ecNumber evidence="3">2.7.13.3</ecNumber>
    </recommendedName>
</protein>
<keyword evidence="7" id="KW-0547">Nucleotide-binding</keyword>
<dbReference type="InterPro" id="IPR003660">
    <property type="entry name" value="HAMP_dom"/>
</dbReference>
<name>A0A3G9IXQ7_9BACL</name>
<keyword evidence="6" id="KW-0808">Transferase</keyword>
<keyword evidence="11" id="KW-0472">Membrane</keyword>
<dbReference type="Gene3D" id="6.10.340.10">
    <property type="match status" value="1"/>
</dbReference>
<dbReference type="SMART" id="SM00387">
    <property type="entry name" value="HATPase_c"/>
    <property type="match status" value="1"/>
</dbReference>
<dbReference type="KEGG" id="pbk:Back11_49950"/>
<evidence type="ECO:0000256" key="2">
    <source>
        <dbReference type="ARBA" id="ARBA00004651"/>
    </source>
</evidence>
<dbReference type="InterPro" id="IPR003594">
    <property type="entry name" value="HATPase_dom"/>
</dbReference>
<dbReference type="PANTHER" id="PTHR34220:SF7">
    <property type="entry name" value="SENSOR HISTIDINE KINASE YPDA"/>
    <property type="match status" value="1"/>
</dbReference>
<keyword evidence="5" id="KW-0597">Phosphoprotein</keyword>
<dbReference type="Gene3D" id="3.30.565.10">
    <property type="entry name" value="Histidine kinase-like ATPase, C-terminal domain"/>
    <property type="match status" value="1"/>
</dbReference>
<keyword evidence="8 12" id="KW-0418">Kinase</keyword>